<reference evidence="2" key="1">
    <citation type="submission" date="2019-01" db="EMBL/GenBank/DDBJ databases">
        <title>Anaerobic oxidation of ethane by archaea from a marine hydrocarbon seep.</title>
        <authorList>
            <person name="Musat F."/>
        </authorList>
    </citation>
    <scope>NUCLEOTIDE SEQUENCE [LARGE SCALE GENOMIC DNA]</scope>
</reference>
<protein>
    <submittedName>
        <fullName evidence="1">Uncharacterized protein</fullName>
    </submittedName>
</protein>
<accession>A0A8B3S0E4</accession>
<name>A0A8B3S0E4_9EURY</name>
<comment type="caution">
    <text evidence="1">The sequence shown here is derived from an EMBL/GenBank/DDBJ whole genome shotgun (WGS) entry which is preliminary data.</text>
</comment>
<sequence length="60" mass="7133">MLRTSYNNRSTVSFHYTQIFLTLKNKKRTIKGLVLRTDTLLLCKRIIMEILKKIYDLALT</sequence>
<gene>
    <name evidence="1" type="ORF">AEth_01566</name>
</gene>
<organism evidence="1 2">
    <name type="scientific">Candidatus Argoarchaeum ethanivorans</name>
    <dbReference type="NCBI Taxonomy" id="2608793"/>
    <lineage>
        <taxon>Archaea</taxon>
        <taxon>Methanobacteriati</taxon>
        <taxon>Methanobacteriota</taxon>
        <taxon>Stenosarchaea group</taxon>
        <taxon>Methanomicrobia</taxon>
        <taxon>Methanosarcinales</taxon>
        <taxon>Methanosarcinales incertae sedis</taxon>
        <taxon>GOM Arc I cluster</taxon>
        <taxon>Candidatus Argoarchaeum</taxon>
    </lineage>
</organism>
<evidence type="ECO:0000313" key="2">
    <source>
        <dbReference type="Proteomes" id="UP000291831"/>
    </source>
</evidence>
<dbReference type="EMBL" id="RPGO01000033">
    <property type="protein sequence ID" value="RZB28962.1"/>
    <property type="molecule type" value="Genomic_DNA"/>
</dbReference>
<evidence type="ECO:0000313" key="1">
    <source>
        <dbReference type="EMBL" id="RZB28962.1"/>
    </source>
</evidence>
<dbReference type="Proteomes" id="UP000291831">
    <property type="component" value="Unassembled WGS sequence"/>
</dbReference>
<proteinExistence type="predicted"/>
<dbReference type="AlphaFoldDB" id="A0A8B3S0E4"/>